<evidence type="ECO:0000313" key="3">
    <source>
        <dbReference type="Proteomes" id="UP001281761"/>
    </source>
</evidence>
<accession>A0ABQ9Y971</accession>
<proteinExistence type="predicted"/>
<keyword evidence="3" id="KW-1185">Reference proteome</keyword>
<dbReference type="InterPro" id="IPR011050">
    <property type="entry name" value="Pectin_lyase_fold/virulence"/>
</dbReference>
<evidence type="ECO:0000313" key="2">
    <source>
        <dbReference type="EMBL" id="KAK2960303.1"/>
    </source>
</evidence>
<gene>
    <name evidence="2" type="ORF">BLNAU_4856</name>
</gene>
<protein>
    <submittedName>
        <fullName evidence="2">Uncharacterized protein</fullName>
    </submittedName>
</protein>
<dbReference type="Proteomes" id="UP001281761">
    <property type="component" value="Unassembled WGS sequence"/>
</dbReference>
<evidence type="ECO:0000256" key="1">
    <source>
        <dbReference type="SAM" id="MobiDB-lite"/>
    </source>
</evidence>
<organism evidence="2 3">
    <name type="scientific">Blattamonas nauphoetae</name>
    <dbReference type="NCBI Taxonomy" id="2049346"/>
    <lineage>
        <taxon>Eukaryota</taxon>
        <taxon>Metamonada</taxon>
        <taxon>Preaxostyla</taxon>
        <taxon>Oxymonadida</taxon>
        <taxon>Blattamonas</taxon>
    </lineage>
</organism>
<dbReference type="EMBL" id="JARBJD010000024">
    <property type="protein sequence ID" value="KAK2960303.1"/>
    <property type="molecule type" value="Genomic_DNA"/>
</dbReference>
<comment type="caution">
    <text evidence="2">The sequence shown here is derived from an EMBL/GenBank/DDBJ whole genome shotgun (WGS) entry which is preliminary data.</text>
</comment>
<name>A0ABQ9Y971_9EUKA</name>
<feature type="region of interest" description="Disordered" evidence="1">
    <location>
        <begin position="518"/>
        <end position="538"/>
    </location>
</feature>
<dbReference type="SUPFAM" id="SSF51126">
    <property type="entry name" value="Pectin lyase-like"/>
    <property type="match status" value="2"/>
</dbReference>
<sequence>MGSSTSISIISCRHTSSSCLSSLLPLVTGPTRSFSSKHTNSNEEAMEDTFGLGTVSISGSGLSIESTHFVVGTGPLFDFGHFAGDSVDLAVECVVSLSASEFVNATSTRDSSFSIARRMWLTQRLVGSSVTRSTNHFSGTSGIDLNWGADTLVSNCSFSHIVTNAAPAPVTEPPTPSDMSGYYSHSKETKRFSLIDDDVLIHKPVWIESCTFDTLTAVLVEEKGGAGGAVLIVDIEGDVVIKHSSFMRCTAEKDGGAVYLAFGTKSTEIGKFDLTIFACQFSENTAVGIGGHCHIQSYKSTIIAQCTFSDSRSTTSAPLTQYMPINIVFHGPSRIDNCTISNNEGTISGGAYVLMQLEGGTVDLTDVLFIKNNCTSESESDRITDFGLAAGTGTFTAYDCFSTSALPRSGLIPSTFPYTLTSVLPDLVGPTINKIDAKNQVNSEDTGFEVVVKMEGMLPGTTRKYDISIESTGTTIVTKGVRFDKTSGTMTIPMSTSSTASLVPSTAYTITEVKSSSSESKSNTFEVGDETEPDWTWWHHTPESRADNLIGMSFETPSGPSLTLIGPKLNPSNLNEVILTLTAARVATGPLTLIVFDTSDPAETPITVGTVSFATTPTSSVSTTTTVTVHQSGKLAYGKTYKVKSIESSLQILTFGFVSFTVPAAPARLTGATTSLVGVNKTFVTVSMDGQELPAGKAFSIVVKEMEGNVVKPDATPITLSGTIGGSSGLVTSCSSSVEIYNKTGTVEYGKKYQIVSLTVDGKAGVADSTASFTVPDSPCRIEGTGTPKMNGEKTEVSVEVIGVSLSSSITAVTVRRGSTLINSKSVSFSSSTQIIATFATGVTESTSSLAFDGEYEIHAISGLSESFINAGVNFTVPSPPRILSASTELDTSRNTHFKMLLIGKDLMSGTVWKMKLTGRDEEILVTMTGTQNGESEWVKAGGPTEIEFDCPYTIASLTKSSNASEHIVSNGVPFTTPVGPTLTDISADLDSTDANTAILTLTAKRIATGDHTLDVFDTADLQETALSVGVVSFSVSTAEVSTTLSVVVHPSGLLAYGKTYKVKLLSSSAISFACSSVTFQMPAAPARLTKASATLVGTAKTSVQVSMEGQELPAGKALSIVVKEMEGNVVKPDATPITLSGTIGGSSGLVTSCSASVEIYNKTGTVEYGKKYQIMSLTANGKTGVADSTASFIVPDSPCRIEGTETPTLNGAQTEVSVVVTGVSFSSSITAVFANQGLTVIGSKSLKVDSDTQMTAVFNAGLPGTGTVLEYEVEYEINAINAPFDSFINVGVKFTVPSPPRIISASTELDTTRNTHFKVLLTGKNLIPGTVWKMKLTDRNEEISVTMTGTQNGESEWVKAGGLNEIEFDQTYTLYSLIKSNDASEHIVCNGVSFTTPAGSTLTDISADLDPSNLNETILTLTAERIAKGDLTLEVFDAADSTQKSIALGSVSFSTSTTPVSSTISVVIRPSGKLAYGGTYKVKTLSSSSLIVSHSSLSVQIPSLIITVSCSLDLSDTNTINLFISAIGLPPSSSLTLTVVEVDGNNNPIGTPFTIDGVTSLEEGEVTHNLPQTTSQSTLQQGNRYKITKCEMTNHKSVVDGNLIFTVPLPPVLTAVPFSFASSANTSFRLVLEGTDLPAGETFLVTLNAFPNPIEVTFETTTTGSSAKLPIGELHIFQYRATYSLVSVIHKDFPSISIPCTGLSFTTGERPSFLFLHVSSSGNDENEGIGSSPLRTLHKALVKTETESIESQGMIIIADSCSIGELTEFGSLTEEMEVTVEGGEGRKIICSISEMEKGDGKRMGQQEPMISLKRNTLSFSKLIFEMKKADSWIGSVFLVTEEGVLSLESSEVRSSETISHRFVWIEKTGLFEGKELAIASISFGGKGSVMAMNEAGRLRLAACSFEGLSFASGGVVVGKTEGDIQIEESVFSKCAGREFGSVIRLSTGGGLSLLSSRFLNCSTEVRFSEKSSGVMGGGSVVIEIDTKHNTRSPSSSQIDLSDCVFSGCRLRSTEGSGWSIGGSGFAIVGGGGERLILRRVQLSNCSCVGLSKMVGFSGGVCVWKKRPLFVDSRGLVLSGCSFGSIELPSSIISSAFAAL</sequence>
<reference evidence="2 3" key="1">
    <citation type="journal article" date="2022" name="bioRxiv">
        <title>Genomics of Preaxostyla Flagellates Illuminates Evolutionary Transitions and the Path Towards Mitochondrial Loss.</title>
        <authorList>
            <person name="Novak L.V.F."/>
            <person name="Treitli S.C."/>
            <person name="Pyrih J."/>
            <person name="Halakuc P."/>
            <person name="Pipaliya S.V."/>
            <person name="Vacek V."/>
            <person name="Brzon O."/>
            <person name="Soukal P."/>
            <person name="Eme L."/>
            <person name="Dacks J.B."/>
            <person name="Karnkowska A."/>
            <person name="Elias M."/>
            <person name="Hampl V."/>
        </authorList>
    </citation>
    <scope>NUCLEOTIDE SEQUENCE [LARGE SCALE GENOMIC DNA]</scope>
    <source>
        <strain evidence="2">NAU3</strain>
        <tissue evidence="2">Gut</tissue>
    </source>
</reference>